<sequence>MDRSVDPCKDFSQFACGLFNKTTTIPDNYAAFTEMDSFQVKYRRSLADCLGSKTEEDVVPNARSKAKTYYQACIQTNARQDPALELLTHIKEVIPALPNDSTFFTNPFAYPSGGDVVAAVRNGLQFGYSLGFFSMSISDSKKIIRFGAPTFQLTVEQYHGEEHDVYVRYLSEVFYSFADRIYPGSMDRQQSVALARDIITFEQELILLWDNGKAVFTETGSLVLTLAEFTARYTVQFGLTVTSLIDVLQGVWNVTRLELLDSSSGESATLELANLRRGPAALTEFTLVEVSDPVYYAALMEKIAPLFSADNATVARTLRLFGNYIMKNILMEYMDYLPGRFPEIQQAFRAALDPLTVNRKQKRPLWDNCLSRTSTIFPETVDMMFVDDVLGKQGLDKAKIVGANVEQSFLNLLTETEWMDEETKNVSKAKLKSVRQIVGHDNRLHKDNASLVEAKFEMLKLTDSQLVNAIQIKSWKLRQNIPPTRNSMSEESRSYSYNAYFIEDTIVIPAGLASPPMVGPNYPPSYIYGGLGFITAHEFSHLFTSPDGRNSWSYLAQERYRQNIEDLVLQYNGFSMMGVPLNGTQSAEENAADNSGIIVAYGAYKLWERTLSEAEREAMEKLTLWYTGYTPEQLFCIAFAQPFCGVYDRNTISEVISTDPHSPTPLRIIGTMQNFPPFATAFKCPVRSYMNPAKKVAIW</sequence>
<dbReference type="GO" id="GO:0005886">
    <property type="term" value="C:plasma membrane"/>
    <property type="evidence" value="ECO:0007669"/>
    <property type="project" value="TreeGrafter"/>
</dbReference>
<feature type="domain" description="Peptidase M13 N-terminal" evidence="9">
    <location>
        <begin position="7"/>
        <end position="439"/>
    </location>
</feature>
<dbReference type="PRINTS" id="PR00786">
    <property type="entry name" value="NEPRILYSIN"/>
</dbReference>
<dbReference type="PROSITE" id="PS51885">
    <property type="entry name" value="NEPRILYSIN"/>
    <property type="match status" value="1"/>
</dbReference>
<reference evidence="11" key="1">
    <citation type="submission" date="2017-01" db="EMBL/GenBank/DDBJ databases">
        <title>Comparative genomics of anhydrobiosis in the tardigrade Hypsibius dujardini.</title>
        <authorList>
            <person name="Yoshida Y."/>
            <person name="Koutsovoulos G."/>
            <person name="Laetsch D."/>
            <person name="Stevens L."/>
            <person name="Kumar S."/>
            <person name="Horikawa D."/>
            <person name="Ishino K."/>
            <person name="Komine S."/>
            <person name="Tomita M."/>
            <person name="Blaxter M."/>
            <person name="Arakawa K."/>
        </authorList>
    </citation>
    <scope>NUCLEOTIDE SEQUENCE [LARGE SCALE GENOMIC DNA]</scope>
    <source>
        <strain evidence="11">Z151</strain>
    </source>
</reference>
<dbReference type="Proteomes" id="UP000192578">
    <property type="component" value="Unassembled WGS sequence"/>
</dbReference>
<dbReference type="Gene3D" id="3.40.390.10">
    <property type="entry name" value="Collagenase (Catalytic Domain)"/>
    <property type="match status" value="1"/>
</dbReference>
<evidence type="ECO:0000256" key="6">
    <source>
        <dbReference type="ARBA" id="ARBA00022833"/>
    </source>
</evidence>
<evidence type="ECO:0000256" key="7">
    <source>
        <dbReference type="ARBA" id="ARBA00023049"/>
    </source>
</evidence>
<evidence type="ECO:0000259" key="9">
    <source>
        <dbReference type="Pfam" id="PF05649"/>
    </source>
</evidence>
<comment type="cofactor">
    <cofactor evidence="1">
        <name>Zn(2+)</name>
        <dbReference type="ChEBI" id="CHEBI:29105"/>
    </cofactor>
</comment>
<dbReference type="InterPro" id="IPR018497">
    <property type="entry name" value="Peptidase_M13_C"/>
</dbReference>
<evidence type="ECO:0000259" key="8">
    <source>
        <dbReference type="Pfam" id="PF01431"/>
    </source>
</evidence>
<evidence type="ECO:0000313" key="11">
    <source>
        <dbReference type="Proteomes" id="UP000192578"/>
    </source>
</evidence>
<keyword evidence="5" id="KW-0378">Hydrolase</keyword>
<dbReference type="OrthoDB" id="6475849at2759"/>
<dbReference type="GO" id="GO:0016485">
    <property type="term" value="P:protein processing"/>
    <property type="evidence" value="ECO:0007669"/>
    <property type="project" value="TreeGrafter"/>
</dbReference>
<dbReference type="SUPFAM" id="SSF55486">
    <property type="entry name" value="Metalloproteases ('zincins'), catalytic domain"/>
    <property type="match status" value="1"/>
</dbReference>
<evidence type="ECO:0000256" key="5">
    <source>
        <dbReference type="ARBA" id="ARBA00022801"/>
    </source>
</evidence>
<keyword evidence="6" id="KW-0862">Zinc</keyword>
<evidence type="ECO:0000256" key="4">
    <source>
        <dbReference type="ARBA" id="ARBA00022723"/>
    </source>
</evidence>
<dbReference type="PANTHER" id="PTHR11733:SF240">
    <property type="entry name" value="GH14155P-RELATED"/>
    <property type="match status" value="1"/>
</dbReference>
<dbReference type="Pfam" id="PF01431">
    <property type="entry name" value="Peptidase_M13"/>
    <property type="match status" value="1"/>
</dbReference>
<dbReference type="Gene3D" id="1.10.1380.10">
    <property type="entry name" value="Neutral endopeptidase , domain2"/>
    <property type="match status" value="1"/>
</dbReference>
<dbReference type="AlphaFoldDB" id="A0A1W0WPG2"/>
<evidence type="ECO:0000256" key="2">
    <source>
        <dbReference type="ARBA" id="ARBA00007357"/>
    </source>
</evidence>
<dbReference type="CDD" id="cd08662">
    <property type="entry name" value="M13"/>
    <property type="match status" value="1"/>
</dbReference>
<feature type="domain" description="Peptidase M13 C-terminal" evidence="8">
    <location>
        <begin position="498"/>
        <end position="695"/>
    </location>
</feature>
<keyword evidence="4" id="KW-0479">Metal-binding</keyword>
<keyword evidence="11" id="KW-1185">Reference proteome</keyword>
<dbReference type="GO" id="GO:0004222">
    <property type="term" value="F:metalloendopeptidase activity"/>
    <property type="evidence" value="ECO:0007669"/>
    <property type="project" value="InterPro"/>
</dbReference>
<accession>A0A1W0WPG2</accession>
<keyword evidence="7" id="KW-0482">Metalloprotease</keyword>
<protein>
    <submittedName>
        <fullName evidence="10">Neprilysin</fullName>
    </submittedName>
</protein>
<dbReference type="Pfam" id="PF05649">
    <property type="entry name" value="Peptidase_M13_N"/>
    <property type="match status" value="1"/>
</dbReference>
<evidence type="ECO:0000256" key="3">
    <source>
        <dbReference type="ARBA" id="ARBA00022670"/>
    </source>
</evidence>
<dbReference type="InterPro" id="IPR000718">
    <property type="entry name" value="Peptidase_M13"/>
</dbReference>
<gene>
    <name evidence="10" type="ORF">BV898_08814</name>
</gene>
<dbReference type="InterPro" id="IPR042089">
    <property type="entry name" value="Peptidase_M13_dom_2"/>
</dbReference>
<dbReference type="PANTHER" id="PTHR11733">
    <property type="entry name" value="ZINC METALLOPROTEASE FAMILY M13 NEPRILYSIN-RELATED"/>
    <property type="match status" value="1"/>
</dbReference>
<evidence type="ECO:0000256" key="1">
    <source>
        <dbReference type="ARBA" id="ARBA00001947"/>
    </source>
</evidence>
<name>A0A1W0WPG2_HYPEX</name>
<comment type="caution">
    <text evidence="10">The sequence shown here is derived from an EMBL/GenBank/DDBJ whole genome shotgun (WGS) entry which is preliminary data.</text>
</comment>
<evidence type="ECO:0000313" key="10">
    <source>
        <dbReference type="EMBL" id="OQV17098.1"/>
    </source>
</evidence>
<proteinExistence type="inferred from homology"/>
<dbReference type="InterPro" id="IPR024079">
    <property type="entry name" value="MetalloPept_cat_dom_sf"/>
</dbReference>
<keyword evidence="3" id="KW-0645">Protease</keyword>
<dbReference type="GO" id="GO:0046872">
    <property type="term" value="F:metal ion binding"/>
    <property type="evidence" value="ECO:0007669"/>
    <property type="project" value="UniProtKB-KW"/>
</dbReference>
<comment type="similarity">
    <text evidence="2">Belongs to the peptidase M13 family.</text>
</comment>
<dbReference type="EMBL" id="MTYJ01000066">
    <property type="protein sequence ID" value="OQV17098.1"/>
    <property type="molecule type" value="Genomic_DNA"/>
</dbReference>
<organism evidence="10 11">
    <name type="scientific">Hypsibius exemplaris</name>
    <name type="common">Freshwater tardigrade</name>
    <dbReference type="NCBI Taxonomy" id="2072580"/>
    <lineage>
        <taxon>Eukaryota</taxon>
        <taxon>Metazoa</taxon>
        <taxon>Ecdysozoa</taxon>
        <taxon>Tardigrada</taxon>
        <taxon>Eutardigrada</taxon>
        <taxon>Parachela</taxon>
        <taxon>Hypsibioidea</taxon>
        <taxon>Hypsibiidae</taxon>
        <taxon>Hypsibius</taxon>
    </lineage>
</organism>
<dbReference type="InterPro" id="IPR008753">
    <property type="entry name" value="Peptidase_M13_N"/>
</dbReference>